<dbReference type="SUPFAM" id="SSF52540">
    <property type="entry name" value="P-loop containing nucleoside triphosphate hydrolases"/>
    <property type="match status" value="1"/>
</dbReference>
<keyword evidence="7 17" id="KW-0812">Transmembrane</keyword>
<evidence type="ECO:0000313" key="20">
    <source>
        <dbReference type="Proteomes" id="UP000199208"/>
    </source>
</evidence>
<feature type="binding site" evidence="16">
    <location>
        <position position="21"/>
    </location>
    <ligand>
        <name>Mg(2+)</name>
        <dbReference type="ChEBI" id="CHEBI:18420"/>
        <label>2</label>
    </ligand>
</feature>
<dbReference type="Gene3D" id="3.40.50.300">
    <property type="entry name" value="P-loop containing nucleotide triphosphate hydrolases"/>
    <property type="match status" value="1"/>
</dbReference>
<dbReference type="Gene3D" id="1.10.287.1770">
    <property type="match status" value="1"/>
</dbReference>
<evidence type="ECO:0000256" key="13">
    <source>
        <dbReference type="ARBA" id="ARBA00023136"/>
    </source>
</evidence>
<gene>
    <name evidence="19" type="ORF">SAMN03080599_01429</name>
</gene>
<dbReference type="STRING" id="1120920.SAMN03080599_01429"/>
<dbReference type="InterPro" id="IPR030389">
    <property type="entry name" value="G_FEOB_dom"/>
</dbReference>
<evidence type="ECO:0000259" key="18">
    <source>
        <dbReference type="PROSITE" id="PS51711"/>
    </source>
</evidence>
<evidence type="ECO:0000256" key="12">
    <source>
        <dbReference type="ARBA" id="ARBA00023134"/>
    </source>
</evidence>
<feature type="transmembrane region" description="Helical" evidence="17">
    <location>
        <begin position="333"/>
        <end position="357"/>
    </location>
</feature>
<feature type="transmembrane region" description="Helical" evidence="17">
    <location>
        <begin position="600"/>
        <end position="622"/>
    </location>
</feature>
<protein>
    <recommendedName>
        <fullName evidence="14 17">Ferrous iron transport protein B</fullName>
    </recommendedName>
</protein>
<evidence type="ECO:0000256" key="14">
    <source>
        <dbReference type="NCBIfam" id="TIGR00437"/>
    </source>
</evidence>
<feature type="transmembrane region" description="Helical" evidence="17">
    <location>
        <begin position="443"/>
        <end position="463"/>
    </location>
</feature>
<keyword evidence="8 15" id="KW-0547">Nucleotide-binding</keyword>
<feature type="transmembrane region" description="Helical" evidence="17">
    <location>
        <begin position="634"/>
        <end position="658"/>
    </location>
</feature>
<evidence type="ECO:0000256" key="6">
    <source>
        <dbReference type="ARBA" id="ARBA00022519"/>
    </source>
</evidence>
<dbReference type="InterPro" id="IPR027417">
    <property type="entry name" value="P-loop_NTPase"/>
</dbReference>
<evidence type="ECO:0000256" key="15">
    <source>
        <dbReference type="PIRSR" id="PIRSR603373-1"/>
    </source>
</evidence>
<dbReference type="InterPro" id="IPR050860">
    <property type="entry name" value="FeoB_GTPase"/>
</dbReference>
<evidence type="ECO:0000256" key="7">
    <source>
        <dbReference type="ARBA" id="ARBA00022692"/>
    </source>
</evidence>
<evidence type="ECO:0000256" key="8">
    <source>
        <dbReference type="ARBA" id="ARBA00022741"/>
    </source>
</evidence>
<dbReference type="GO" id="GO:0005886">
    <property type="term" value="C:plasma membrane"/>
    <property type="evidence" value="ECO:0007669"/>
    <property type="project" value="UniProtKB-SubCell"/>
</dbReference>
<dbReference type="RefSeq" id="WP_092590205.1">
    <property type="nucleotide sequence ID" value="NZ_FMWL01000005.1"/>
</dbReference>
<dbReference type="InterPro" id="IPR003373">
    <property type="entry name" value="Fe2_transport_prot-B"/>
</dbReference>
<dbReference type="InterPro" id="IPR011640">
    <property type="entry name" value="Fe2_transport_prot_B_C"/>
</dbReference>
<dbReference type="FunFam" id="3.40.50.300:FF:000426">
    <property type="entry name" value="Ferrous iron transport protein B"/>
    <property type="match status" value="1"/>
</dbReference>
<keyword evidence="13 17" id="KW-0472">Membrane</keyword>
<keyword evidence="9 17" id="KW-1133">Transmembrane helix</keyword>
<dbReference type="PROSITE" id="PS51711">
    <property type="entry name" value="G_FEOB"/>
    <property type="match status" value="1"/>
</dbReference>
<evidence type="ECO:0000256" key="4">
    <source>
        <dbReference type="ARBA" id="ARBA00022475"/>
    </source>
</evidence>
<evidence type="ECO:0000256" key="16">
    <source>
        <dbReference type="PIRSR" id="PIRSR603373-2"/>
    </source>
</evidence>
<dbReference type="Pfam" id="PF07670">
    <property type="entry name" value="Gate"/>
    <property type="match status" value="2"/>
</dbReference>
<comment type="function">
    <text evidence="1 17">Probable transporter of a GTP-driven Fe(2+) uptake system.</text>
</comment>
<feature type="binding site" evidence="15">
    <location>
        <begin position="56"/>
        <end position="59"/>
    </location>
    <ligand>
        <name>GTP</name>
        <dbReference type="ChEBI" id="CHEBI:37565"/>
        <label>3</label>
    </ligand>
</feature>
<evidence type="ECO:0000256" key="5">
    <source>
        <dbReference type="ARBA" id="ARBA00022496"/>
    </source>
</evidence>
<feature type="transmembrane region" description="Helical" evidence="17">
    <location>
        <begin position="302"/>
        <end position="326"/>
    </location>
</feature>
<name>A0A1G5RXP3_9FIRM</name>
<feature type="binding site" evidence="15">
    <location>
        <begin position="116"/>
        <end position="119"/>
    </location>
    <ligand>
        <name>GTP</name>
        <dbReference type="ChEBI" id="CHEBI:37565"/>
        <label>4</label>
    </ligand>
</feature>
<evidence type="ECO:0000256" key="1">
    <source>
        <dbReference type="ARBA" id="ARBA00003926"/>
    </source>
</evidence>
<feature type="transmembrane region" description="Helical" evidence="17">
    <location>
        <begin position="558"/>
        <end position="580"/>
    </location>
</feature>
<keyword evidence="16" id="KW-0460">Magnesium</keyword>
<feature type="binding site" evidence="15">
    <location>
        <begin position="10"/>
        <end position="17"/>
    </location>
    <ligand>
        <name>GTP</name>
        <dbReference type="ChEBI" id="CHEBI:37565"/>
        <label>1</label>
    </ligand>
</feature>
<feature type="transmembrane region" description="Helical" evidence="17">
    <location>
        <begin position="534"/>
        <end position="551"/>
    </location>
</feature>
<keyword evidence="12 15" id="KW-0342">GTP-binding</keyword>
<feature type="binding site" evidence="16">
    <location>
        <position position="24"/>
    </location>
    <ligand>
        <name>Mg(2+)</name>
        <dbReference type="ChEBI" id="CHEBI:18420"/>
        <label>2</label>
    </ligand>
</feature>
<evidence type="ECO:0000256" key="17">
    <source>
        <dbReference type="RuleBase" id="RU362098"/>
    </source>
</evidence>
<dbReference type="GO" id="GO:0046872">
    <property type="term" value="F:metal ion binding"/>
    <property type="evidence" value="ECO:0007669"/>
    <property type="project" value="UniProtKB-KW"/>
</dbReference>
<dbReference type="Pfam" id="PF07664">
    <property type="entry name" value="FeoB_C"/>
    <property type="match status" value="1"/>
</dbReference>
<comment type="subcellular location">
    <subcellularLocation>
        <location evidence="2">Cell inner membrane</location>
        <topology evidence="2">Multi-pass membrane protein</topology>
    </subcellularLocation>
    <subcellularLocation>
        <location evidence="17">Cell membrane</location>
        <topology evidence="17">Multi-pass membrane protein</topology>
    </subcellularLocation>
</comment>
<dbReference type="GO" id="GO:0015093">
    <property type="term" value="F:ferrous iron transmembrane transporter activity"/>
    <property type="evidence" value="ECO:0007669"/>
    <property type="project" value="UniProtKB-UniRule"/>
</dbReference>
<evidence type="ECO:0000256" key="9">
    <source>
        <dbReference type="ARBA" id="ARBA00022989"/>
    </source>
</evidence>
<feature type="binding site" evidence="16">
    <location>
        <position position="22"/>
    </location>
    <ligand>
        <name>Mg(2+)</name>
        <dbReference type="ChEBI" id="CHEBI:18420"/>
        <label>1</label>
    </ligand>
</feature>
<evidence type="ECO:0000256" key="2">
    <source>
        <dbReference type="ARBA" id="ARBA00004429"/>
    </source>
</evidence>
<evidence type="ECO:0000256" key="11">
    <source>
        <dbReference type="ARBA" id="ARBA00023065"/>
    </source>
</evidence>
<keyword evidence="10 17" id="KW-0408">Iron</keyword>
<dbReference type="CDD" id="cd01879">
    <property type="entry name" value="FeoB"/>
    <property type="match status" value="1"/>
</dbReference>
<evidence type="ECO:0000256" key="3">
    <source>
        <dbReference type="ARBA" id="ARBA00022448"/>
    </source>
</evidence>
<feature type="transmembrane region" description="Helical" evidence="17">
    <location>
        <begin position="411"/>
        <end position="437"/>
    </location>
</feature>
<evidence type="ECO:0000256" key="10">
    <source>
        <dbReference type="ARBA" id="ARBA00023004"/>
    </source>
</evidence>
<feature type="domain" description="FeoB-type G" evidence="18">
    <location>
        <begin position="3"/>
        <end position="165"/>
    </location>
</feature>
<keyword evidence="6" id="KW-0997">Cell inner membrane</keyword>
<dbReference type="OrthoDB" id="9809127at2"/>
<dbReference type="NCBIfam" id="TIGR00437">
    <property type="entry name" value="feoB"/>
    <property type="match status" value="1"/>
</dbReference>
<dbReference type="EMBL" id="FMWL01000005">
    <property type="protein sequence ID" value="SCZ78776.1"/>
    <property type="molecule type" value="Genomic_DNA"/>
</dbReference>
<feature type="transmembrane region" description="Helical" evidence="17">
    <location>
        <begin position="501"/>
        <end position="522"/>
    </location>
</feature>
<accession>A0A1G5RXP3</accession>
<proteinExistence type="inferred from homology"/>
<dbReference type="Pfam" id="PF02421">
    <property type="entry name" value="FeoB_N"/>
    <property type="match status" value="1"/>
</dbReference>
<dbReference type="AlphaFoldDB" id="A0A1G5RXP3"/>
<dbReference type="PANTHER" id="PTHR43185">
    <property type="entry name" value="FERROUS IRON TRANSPORT PROTEIN B"/>
    <property type="match status" value="1"/>
</dbReference>
<sequence length="659" mass="73211">MDIFKIALAGNPNSGKTTLFNALTGSNHYVGNWAGVTVEKREGRMQHAEHIMDIVDLPGIYSLSPYTLEEKISRDYIQNERPDVVLNIIDATALERNLYLTLQLIELGRPVVVALNMMDEAEKKNIQLDLEGLSAALGVPVVPIVALRKRGLSELLETVVNTHHAKETYKPRRFNYGEEVEAFVREVELKLPKALKAQHDPRWIGLKLYEHDIEVQKLVAPLKFDSGHDSPDLMADLRYKVIGGIIGGTSSVHDIAFDPLTDRIDRVLLNPWLGLPIFAFIMWLMFYLTFNIGGVFADMIDVFFSVYLTSWVTAGFEFLQVAPWLVSMVVDGVIGGVGGVLTFVPNIAIVFVMISLLEDTGYMARAAYLMDHWMTKVGLNGKTFIPMVLGFGCNVPAIMGTRTIENENDRLIAILINPFMSCGARFPVYVLFASVFFPGNETAVTFSLYILGILMAMAFAMIFRKTLFKGEQSPFIMELPPYRFPKPSDLGIHVWEKVRGYLIKAGTVIFGASVILWFVLNFNFSGQVPITESFGASVGHFIAPFFGPLGFGTWQNALSLVSGIIAKEIVVANTAILYGLSDTAGLTEFGPVLSQAFTQVSAYAFMVFVLLYTPCVGVIGVIKRETNSWKWTGFSVLYQLVVAWVMAFIVYQVGMLIFG</sequence>
<keyword evidence="4" id="KW-1003">Cell membrane</keyword>
<dbReference type="Pfam" id="PF17910">
    <property type="entry name" value="FeoB_Cyto"/>
    <property type="match status" value="1"/>
</dbReference>
<feature type="binding site" evidence="15">
    <location>
        <begin position="35"/>
        <end position="39"/>
    </location>
    <ligand>
        <name>GTP</name>
        <dbReference type="ChEBI" id="CHEBI:37565"/>
        <label>2</label>
    </ligand>
</feature>
<feature type="transmembrane region" description="Helical" evidence="17">
    <location>
        <begin position="272"/>
        <end position="290"/>
    </location>
</feature>
<dbReference type="Proteomes" id="UP000199208">
    <property type="component" value="Unassembled WGS sequence"/>
</dbReference>
<reference evidence="19 20" key="1">
    <citation type="submission" date="2016-10" db="EMBL/GenBank/DDBJ databases">
        <authorList>
            <person name="de Groot N.N."/>
        </authorList>
    </citation>
    <scope>NUCLEOTIDE SEQUENCE [LARGE SCALE GENOMIC DNA]</scope>
    <source>
        <strain evidence="19 20">DSM 2784</strain>
    </source>
</reference>
<dbReference type="InterPro" id="IPR041069">
    <property type="entry name" value="FeoB_Cyto"/>
</dbReference>
<dbReference type="InterPro" id="IPR011642">
    <property type="entry name" value="Gate_dom"/>
</dbReference>
<dbReference type="PANTHER" id="PTHR43185:SF1">
    <property type="entry name" value="FE(2+) TRANSPORTER FEOB"/>
    <property type="match status" value="1"/>
</dbReference>
<feature type="binding site" evidence="16">
    <location>
        <position position="25"/>
    </location>
    <ligand>
        <name>Mg(2+)</name>
        <dbReference type="ChEBI" id="CHEBI:18420"/>
        <label>2</label>
    </ligand>
</feature>
<organism evidence="19 20">
    <name type="scientific">Acidaminobacter hydrogenoformans DSM 2784</name>
    <dbReference type="NCBI Taxonomy" id="1120920"/>
    <lineage>
        <taxon>Bacteria</taxon>
        <taxon>Bacillati</taxon>
        <taxon>Bacillota</taxon>
        <taxon>Clostridia</taxon>
        <taxon>Peptostreptococcales</taxon>
        <taxon>Acidaminobacteraceae</taxon>
        <taxon>Acidaminobacter</taxon>
    </lineage>
</organism>
<keyword evidence="3 17" id="KW-0813">Transport</keyword>
<keyword evidence="16" id="KW-0479">Metal-binding</keyword>
<evidence type="ECO:0000313" key="19">
    <source>
        <dbReference type="EMBL" id="SCZ78776.1"/>
    </source>
</evidence>
<keyword evidence="20" id="KW-1185">Reference proteome</keyword>
<keyword evidence="11" id="KW-0406">Ion transport</keyword>
<comment type="similarity">
    <text evidence="17">Belongs to the TRAFAC class TrmE-Era-EngA-EngB-Septin-like GTPase superfamily. FeoB GTPase (TC 9.A.8) family.</text>
</comment>
<keyword evidence="5 17" id="KW-0410">Iron transport</keyword>
<dbReference type="GO" id="GO:0005525">
    <property type="term" value="F:GTP binding"/>
    <property type="evidence" value="ECO:0007669"/>
    <property type="project" value="UniProtKB-KW"/>
</dbReference>